<dbReference type="NCBIfam" id="TIGR02729">
    <property type="entry name" value="Obg_CgtA"/>
    <property type="match status" value="1"/>
</dbReference>
<sequence length="460" mass="50483">MILTLVIFSNILVVRTEERRNQLMNTFVDQIKIEAHAGKGGNGMVSFRREKYVPNGGPSGGDGGHGGNIVLKVDEGLRTLMDFRYHRIFKAKNGGNGMSKQMTGPSAEDTVISVPQGTTVRDLDTGKIIGDLVENDQTLVVAKGGRGGRGNIHFASAKNPAPEIAENGEPGQDRYLELELKMLADVGLVGFPSVGKSTLLSVVTGAKPKIAAYEFTTLVPNLGMVLLPDGRDFAMADMPGLIEGASKGVGLGLKFLRHIERTRVLLHLVDMSSDDPKQAIERFKKINHELANYDPELLKRPQIVVATKMDLPNAEKNLAAFKKDLAADKTLAKQPEIFPISAVTHQGVQQLMQLTADLLDKTPAFDSESHDEQLEATYKAEAPEKDQAAFTISRDEDGTWVLGGEKLLRLFKMTDLTHEESQLRFARQLRHMGVDEALRAKGIQDGDTVRIDKFVFEFVQ</sequence>
<evidence type="ECO:0000256" key="2">
    <source>
        <dbReference type="ARBA" id="ARBA00007699"/>
    </source>
</evidence>
<dbReference type="EMBL" id="ACGV01000018">
    <property type="protein sequence ID" value="EEJ41369.1"/>
    <property type="molecule type" value="Genomic_DNA"/>
</dbReference>
<feature type="binding site" evidence="9">
    <location>
        <begin position="190"/>
        <end position="197"/>
    </location>
    <ligand>
        <name>GTP</name>
        <dbReference type="ChEBI" id="CHEBI:37565"/>
    </ligand>
</feature>
<dbReference type="Gene3D" id="3.40.50.300">
    <property type="entry name" value="P-loop containing nucleotide triphosphate hydrolases"/>
    <property type="match status" value="1"/>
</dbReference>
<keyword evidence="4 9" id="KW-0479">Metal-binding</keyword>
<dbReference type="GO" id="GO:0005525">
    <property type="term" value="F:GTP binding"/>
    <property type="evidence" value="ECO:0007669"/>
    <property type="project" value="UniProtKB-UniRule"/>
</dbReference>
<dbReference type="GO" id="GO:0003924">
    <property type="term" value="F:GTPase activity"/>
    <property type="evidence" value="ECO:0007669"/>
    <property type="project" value="UniProtKB-UniRule"/>
</dbReference>
<feature type="binding site" evidence="9">
    <location>
        <begin position="341"/>
        <end position="343"/>
    </location>
    <ligand>
        <name>GTP</name>
        <dbReference type="ChEBI" id="CHEBI:37565"/>
    </ligand>
</feature>
<dbReference type="SUPFAM" id="SSF102741">
    <property type="entry name" value="Obg GTP-binding protein C-terminal domain"/>
    <property type="match status" value="1"/>
</dbReference>
<dbReference type="PANTHER" id="PTHR11702">
    <property type="entry name" value="DEVELOPMENTALLY REGULATED GTP-BINDING PROTEIN-RELATED"/>
    <property type="match status" value="1"/>
</dbReference>
<dbReference type="InterPro" id="IPR036726">
    <property type="entry name" value="GTP1_OBG_dom_sf"/>
</dbReference>
<gene>
    <name evidence="9" type="primary">obg</name>
    <name evidence="13" type="synonym">cgtA</name>
    <name evidence="13" type="ORF">HMPREF0549_0245</name>
</gene>
<feature type="binding site" evidence="9">
    <location>
        <begin position="215"/>
        <end position="219"/>
    </location>
    <ligand>
        <name>GTP</name>
        <dbReference type="ChEBI" id="CHEBI:37565"/>
    </ligand>
</feature>
<comment type="subunit">
    <text evidence="9">Monomer.</text>
</comment>
<dbReference type="PROSITE" id="PS51883">
    <property type="entry name" value="OBG"/>
    <property type="match status" value="1"/>
</dbReference>
<reference evidence="13 14" key="1">
    <citation type="submission" date="2009-01" db="EMBL/GenBank/DDBJ databases">
        <authorList>
            <person name="Qin X."/>
            <person name="Bachman B."/>
            <person name="Battles P."/>
            <person name="Bell A."/>
            <person name="Bess C."/>
            <person name="Bickham C."/>
            <person name="Chaboub L."/>
            <person name="Chen D."/>
            <person name="Coyle M."/>
            <person name="Deiros D.R."/>
            <person name="Dinh H."/>
            <person name="Forbes L."/>
            <person name="Fowler G."/>
            <person name="Francisco L."/>
            <person name="Fu Q."/>
            <person name="Gubbala S."/>
            <person name="Hale W."/>
            <person name="Han Y."/>
            <person name="Hemphill L."/>
            <person name="Highlander S.K."/>
            <person name="Hirani K."/>
            <person name="Hogues M."/>
            <person name="Jackson L."/>
            <person name="Jakkamsetti A."/>
            <person name="Javaid M."/>
            <person name="Jiang H."/>
            <person name="Korchina V."/>
            <person name="Kovar C."/>
            <person name="Lara F."/>
            <person name="Lee S."/>
            <person name="Mata R."/>
            <person name="Mathew T."/>
            <person name="Moen C."/>
            <person name="Morales K."/>
            <person name="Munidasa M."/>
            <person name="Nazareth L."/>
            <person name="Ngo R."/>
            <person name="Nguyen L."/>
            <person name="Okwuonu G."/>
            <person name="Ongeri F."/>
            <person name="Patil S."/>
            <person name="Petrosino J."/>
            <person name="Pham C."/>
            <person name="Pham P."/>
            <person name="Pu L.-L."/>
            <person name="Puazo M."/>
            <person name="Raj R."/>
            <person name="Reid J."/>
            <person name="Rouhana J."/>
            <person name="Saada N."/>
            <person name="Shang Y."/>
            <person name="Simmons D."/>
            <person name="Thornton R."/>
            <person name="Warren J."/>
            <person name="Weissenberger G."/>
            <person name="Zhang J."/>
            <person name="Zhang L."/>
            <person name="Zhou C."/>
            <person name="Zhu D."/>
            <person name="Muzny D."/>
            <person name="Worley K."/>
            <person name="Gibbs R."/>
        </authorList>
    </citation>
    <scope>NUCLEOTIDE SEQUENCE [LARGE SCALE GENOMIC DNA]</scope>
    <source>
        <strain evidence="13 14">ATCC 49540</strain>
    </source>
</reference>
<feature type="binding site" evidence="9">
    <location>
        <begin position="237"/>
        <end position="240"/>
    </location>
    <ligand>
        <name>GTP</name>
        <dbReference type="ChEBI" id="CHEBI:37565"/>
    </ligand>
</feature>
<dbReference type="GO" id="GO:0005737">
    <property type="term" value="C:cytoplasm"/>
    <property type="evidence" value="ECO:0007669"/>
    <property type="project" value="UniProtKB-SubCell"/>
</dbReference>
<feature type="domain" description="OCT" evidence="11">
    <location>
        <begin position="382"/>
        <end position="460"/>
    </location>
</feature>
<dbReference type="AlphaFoldDB" id="C2ES09"/>
<dbReference type="NCBIfam" id="NF008954">
    <property type="entry name" value="PRK12296.1"/>
    <property type="match status" value="1"/>
</dbReference>
<comment type="subcellular location">
    <subcellularLocation>
        <location evidence="9">Cytoplasm</location>
    </subcellularLocation>
</comment>
<feature type="binding site" evidence="9">
    <location>
        <begin position="307"/>
        <end position="310"/>
    </location>
    <ligand>
        <name>GTP</name>
        <dbReference type="ChEBI" id="CHEBI:37565"/>
    </ligand>
</feature>
<feature type="domain" description="OBG-type G" evidence="10">
    <location>
        <begin position="184"/>
        <end position="360"/>
    </location>
</feature>
<evidence type="ECO:0000256" key="6">
    <source>
        <dbReference type="ARBA" id="ARBA00022801"/>
    </source>
</evidence>
<dbReference type="NCBIfam" id="TIGR00231">
    <property type="entry name" value="small_GTP"/>
    <property type="match status" value="1"/>
</dbReference>
<dbReference type="PRINTS" id="PR00326">
    <property type="entry name" value="GTP1OBG"/>
</dbReference>
<dbReference type="NCBIfam" id="NF008955">
    <property type="entry name" value="PRK12297.1"/>
    <property type="match status" value="1"/>
</dbReference>
<dbReference type="GO" id="GO:0000287">
    <property type="term" value="F:magnesium ion binding"/>
    <property type="evidence" value="ECO:0007669"/>
    <property type="project" value="InterPro"/>
</dbReference>
<dbReference type="InterPro" id="IPR005225">
    <property type="entry name" value="Small_GTP-bd"/>
</dbReference>
<evidence type="ECO:0000313" key="14">
    <source>
        <dbReference type="Proteomes" id="UP000004483"/>
    </source>
</evidence>
<dbReference type="CDD" id="cd01898">
    <property type="entry name" value="Obg"/>
    <property type="match status" value="1"/>
</dbReference>
<dbReference type="Pfam" id="PF01926">
    <property type="entry name" value="MMR_HSR1"/>
    <property type="match status" value="1"/>
</dbReference>
<dbReference type="InterPro" id="IPR015349">
    <property type="entry name" value="OCT_dom"/>
</dbReference>
<evidence type="ECO:0000256" key="1">
    <source>
        <dbReference type="ARBA" id="ARBA00001946"/>
    </source>
</evidence>
<dbReference type="InterPro" id="IPR045086">
    <property type="entry name" value="OBG_GTPase"/>
</dbReference>
<dbReference type="Gene3D" id="3.30.300.350">
    <property type="entry name" value="GTP-binding protein OBG, C-terminal domain"/>
    <property type="match status" value="1"/>
</dbReference>
<dbReference type="InterPro" id="IPR027417">
    <property type="entry name" value="P-loop_NTPase"/>
</dbReference>
<dbReference type="PIRSF" id="PIRSF002401">
    <property type="entry name" value="GTP_bd_Obg/CgtA"/>
    <property type="match status" value="1"/>
</dbReference>
<evidence type="ECO:0000256" key="9">
    <source>
        <dbReference type="HAMAP-Rule" id="MF_01454"/>
    </source>
</evidence>
<dbReference type="NCBIfam" id="NF008956">
    <property type="entry name" value="PRK12299.1"/>
    <property type="match status" value="1"/>
</dbReference>
<evidence type="ECO:0000256" key="5">
    <source>
        <dbReference type="ARBA" id="ARBA00022741"/>
    </source>
</evidence>
<comment type="function">
    <text evidence="9">An essential GTPase which binds GTP, GDP and possibly (p)ppGpp with moderate affinity, with high nucleotide exchange rates and a fairly low GTP hydrolysis rate. Plays a role in control of the cell cycle, stress response, ribosome biogenesis and in those bacteria that undergo differentiation, in morphogenesis control.</text>
</comment>
<keyword evidence="6 9" id="KW-0378">Hydrolase</keyword>
<dbReference type="InterPro" id="IPR006169">
    <property type="entry name" value="GTP1_OBG_dom"/>
</dbReference>
<dbReference type="HAMAP" id="MF_01454">
    <property type="entry name" value="GTPase_Obg"/>
    <property type="match status" value="1"/>
</dbReference>
<organism evidence="13 14">
    <name type="scientific">Limosilactobacillus vaginalis DSM 5837 = ATCC 49540</name>
    <dbReference type="NCBI Taxonomy" id="1423814"/>
    <lineage>
        <taxon>Bacteria</taxon>
        <taxon>Bacillati</taxon>
        <taxon>Bacillota</taxon>
        <taxon>Bacilli</taxon>
        <taxon>Lactobacillales</taxon>
        <taxon>Lactobacillaceae</taxon>
        <taxon>Limosilactobacillus</taxon>
    </lineage>
</organism>
<comment type="caution">
    <text evidence="13">The sequence shown here is derived from an EMBL/GenBank/DDBJ whole genome shotgun (WGS) entry which is preliminary data.</text>
</comment>
<dbReference type="InterPro" id="IPR014100">
    <property type="entry name" value="GTP-bd_Obg/CgtA"/>
</dbReference>
<dbReference type="PANTHER" id="PTHR11702:SF31">
    <property type="entry name" value="MITOCHONDRIAL RIBOSOME-ASSOCIATED GTPASE 2"/>
    <property type="match status" value="1"/>
</dbReference>
<dbReference type="PROSITE" id="PS00905">
    <property type="entry name" value="GTP1_OBG"/>
    <property type="match status" value="1"/>
</dbReference>
<accession>C2ES09</accession>
<comment type="cofactor">
    <cofactor evidence="1 9">
        <name>Mg(2+)</name>
        <dbReference type="ChEBI" id="CHEBI:18420"/>
    </cofactor>
</comment>
<feature type="binding site" evidence="9">
    <location>
        <position position="217"/>
    </location>
    <ligand>
        <name>Mg(2+)</name>
        <dbReference type="ChEBI" id="CHEBI:18420"/>
    </ligand>
</feature>
<dbReference type="Pfam" id="PF01018">
    <property type="entry name" value="GTP1_OBG"/>
    <property type="match status" value="1"/>
</dbReference>
<protein>
    <recommendedName>
        <fullName evidence="9">GTPase Obg</fullName>
        <ecNumber evidence="9">3.6.5.-</ecNumber>
    </recommendedName>
    <alternativeName>
        <fullName evidence="9">GTP-binding protein Obg</fullName>
    </alternativeName>
</protein>
<dbReference type="HOGENOM" id="CLU_011747_2_1_9"/>
<evidence type="ECO:0000256" key="8">
    <source>
        <dbReference type="ARBA" id="ARBA00023134"/>
    </source>
</evidence>
<evidence type="ECO:0000256" key="3">
    <source>
        <dbReference type="ARBA" id="ARBA00022490"/>
    </source>
</evidence>
<evidence type="ECO:0000256" key="4">
    <source>
        <dbReference type="ARBA" id="ARBA00022723"/>
    </source>
</evidence>
<dbReference type="SUPFAM" id="SSF52540">
    <property type="entry name" value="P-loop containing nucleoside triphosphate hydrolases"/>
    <property type="match status" value="1"/>
</dbReference>
<keyword evidence="3 9" id="KW-0963">Cytoplasm</keyword>
<dbReference type="eggNOG" id="COG0536">
    <property type="taxonomic scope" value="Bacteria"/>
</dbReference>
<feature type="binding site" evidence="9">
    <location>
        <position position="197"/>
    </location>
    <ligand>
        <name>Mg(2+)</name>
        <dbReference type="ChEBI" id="CHEBI:18420"/>
    </ligand>
</feature>
<evidence type="ECO:0000259" key="12">
    <source>
        <dbReference type="PROSITE" id="PS51883"/>
    </source>
</evidence>
<keyword evidence="8 9" id="KW-0342">GTP-binding</keyword>
<evidence type="ECO:0000259" key="10">
    <source>
        <dbReference type="PROSITE" id="PS51710"/>
    </source>
</evidence>
<dbReference type="FunFam" id="2.70.210.12:FF:000001">
    <property type="entry name" value="GTPase Obg"/>
    <property type="match status" value="1"/>
</dbReference>
<dbReference type="InterPro" id="IPR006074">
    <property type="entry name" value="GTP1-OBG_CS"/>
</dbReference>
<evidence type="ECO:0000313" key="13">
    <source>
        <dbReference type="EMBL" id="EEJ41369.1"/>
    </source>
</evidence>
<dbReference type="PROSITE" id="PS51881">
    <property type="entry name" value="OCT"/>
    <property type="match status" value="1"/>
</dbReference>
<keyword evidence="5 9" id="KW-0547">Nucleotide-binding</keyword>
<dbReference type="Gene3D" id="2.70.210.12">
    <property type="entry name" value="GTP1/OBG domain"/>
    <property type="match status" value="1"/>
</dbReference>
<dbReference type="STRING" id="1423814.HMPREF0549_0245"/>
<dbReference type="NCBIfam" id="TIGR03595">
    <property type="entry name" value="Obg_CgtA_exten"/>
    <property type="match status" value="1"/>
</dbReference>
<evidence type="ECO:0000259" key="11">
    <source>
        <dbReference type="PROSITE" id="PS51881"/>
    </source>
</evidence>
<dbReference type="Pfam" id="PF09269">
    <property type="entry name" value="DUF1967"/>
    <property type="match status" value="1"/>
</dbReference>
<feature type="domain" description="Obg" evidence="12">
    <location>
        <begin position="25"/>
        <end position="183"/>
    </location>
</feature>
<name>C2ES09_9LACO</name>
<comment type="similarity">
    <text evidence="2 9">Belongs to the TRAFAC class OBG-HflX-like GTPase superfamily. OBG GTPase family.</text>
</comment>
<dbReference type="GO" id="GO:0042254">
    <property type="term" value="P:ribosome biogenesis"/>
    <property type="evidence" value="ECO:0007669"/>
    <property type="project" value="UniProtKB-UniRule"/>
</dbReference>
<dbReference type="Proteomes" id="UP000004483">
    <property type="component" value="Unassembled WGS sequence"/>
</dbReference>
<dbReference type="InterPro" id="IPR036346">
    <property type="entry name" value="GTP-bd_prot_GTP1/OBG_C_sf"/>
</dbReference>
<dbReference type="InterPro" id="IPR031167">
    <property type="entry name" value="G_OBG"/>
</dbReference>
<keyword evidence="7 9" id="KW-0460">Magnesium</keyword>
<dbReference type="PROSITE" id="PS51710">
    <property type="entry name" value="G_OBG"/>
    <property type="match status" value="1"/>
</dbReference>
<evidence type="ECO:0000256" key="7">
    <source>
        <dbReference type="ARBA" id="ARBA00022842"/>
    </source>
</evidence>
<dbReference type="SUPFAM" id="SSF82051">
    <property type="entry name" value="Obg GTP-binding protein N-terminal domain"/>
    <property type="match status" value="1"/>
</dbReference>
<proteinExistence type="inferred from homology"/>
<dbReference type="InterPro" id="IPR006073">
    <property type="entry name" value="GTP-bd"/>
</dbReference>
<dbReference type="EC" id="3.6.5.-" evidence="9"/>